<reference evidence="2" key="2">
    <citation type="journal article" date="2015" name="Data Brief">
        <title>Shoot transcriptome of the giant reed, Arundo donax.</title>
        <authorList>
            <person name="Barrero R.A."/>
            <person name="Guerrero F.D."/>
            <person name="Moolhuijzen P."/>
            <person name="Goolsby J.A."/>
            <person name="Tidwell J."/>
            <person name="Bellgard S.E."/>
            <person name="Bellgard M.I."/>
        </authorList>
    </citation>
    <scope>NUCLEOTIDE SEQUENCE</scope>
    <source>
        <tissue evidence="2">Shoot tissue taken approximately 20 cm above the soil surface</tissue>
    </source>
</reference>
<keyword evidence="1" id="KW-0812">Transmembrane</keyword>
<protein>
    <submittedName>
        <fullName evidence="2">Uncharacterized protein</fullName>
    </submittedName>
</protein>
<keyword evidence="1" id="KW-0472">Membrane</keyword>
<accession>A0A0A9ETR0</accession>
<dbReference type="EMBL" id="GBRH01198478">
    <property type="protein sequence ID" value="JAD99417.1"/>
    <property type="molecule type" value="Transcribed_RNA"/>
</dbReference>
<evidence type="ECO:0000313" key="2">
    <source>
        <dbReference type="EMBL" id="JAD99417.1"/>
    </source>
</evidence>
<name>A0A0A9ETR0_ARUDO</name>
<proteinExistence type="predicted"/>
<feature type="transmembrane region" description="Helical" evidence="1">
    <location>
        <begin position="42"/>
        <end position="59"/>
    </location>
</feature>
<sequence>MTKEVAGSHHQTGKGIGRLCCSLVLELSVTVCVYVGAASNVYTYYSIIFVWFSVLFCKLHHHQ</sequence>
<evidence type="ECO:0000256" key="1">
    <source>
        <dbReference type="SAM" id="Phobius"/>
    </source>
</evidence>
<reference evidence="2" key="1">
    <citation type="submission" date="2014-09" db="EMBL/GenBank/DDBJ databases">
        <authorList>
            <person name="Magalhaes I.L.F."/>
            <person name="Oliveira U."/>
            <person name="Santos F.R."/>
            <person name="Vidigal T.H.D.A."/>
            <person name="Brescovit A.D."/>
            <person name="Santos A.J."/>
        </authorList>
    </citation>
    <scope>NUCLEOTIDE SEQUENCE</scope>
    <source>
        <tissue evidence="2">Shoot tissue taken approximately 20 cm above the soil surface</tissue>
    </source>
</reference>
<dbReference type="AlphaFoldDB" id="A0A0A9ETR0"/>
<organism evidence="2">
    <name type="scientific">Arundo donax</name>
    <name type="common">Giant reed</name>
    <name type="synonym">Donax arundinaceus</name>
    <dbReference type="NCBI Taxonomy" id="35708"/>
    <lineage>
        <taxon>Eukaryota</taxon>
        <taxon>Viridiplantae</taxon>
        <taxon>Streptophyta</taxon>
        <taxon>Embryophyta</taxon>
        <taxon>Tracheophyta</taxon>
        <taxon>Spermatophyta</taxon>
        <taxon>Magnoliopsida</taxon>
        <taxon>Liliopsida</taxon>
        <taxon>Poales</taxon>
        <taxon>Poaceae</taxon>
        <taxon>PACMAD clade</taxon>
        <taxon>Arundinoideae</taxon>
        <taxon>Arundineae</taxon>
        <taxon>Arundo</taxon>
    </lineage>
</organism>
<keyword evidence="1" id="KW-1133">Transmembrane helix</keyword>